<keyword evidence="2" id="KW-1185">Reference proteome</keyword>
<protein>
    <submittedName>
        <fullName evidence="1">Uncharacterized protein</fullName>
    </submittedName>
</protein>
<dbReference type="InterPro" id="IPR037848">
    <property type="entry name" value="GEM-like"/>
</dbReference>
<dbReference type="AlphaFoldDB" id="A0A498HN91"/>
<dbReference type="PANTHER" id="PTHR31969">
    <property type="entry name" value="GEM-LIKE PROTEIN 2"/>
    <property type="match status" value="1"/>
</dbReference>
<dbReference type="Proteomes" id="UP000290289">
    <property type="component" value="Chromosome 16"/>
</dbReference>
<sequence length="157" mass="17220">MSLSSTTTTSTVQSHRAYTASNGMNKLTNKADSFAHGVKEHEKLIRLGPKITETVKGKLRLGAKIVKARGALEVFKHAFSANAVEKLLKASQCYWSTTAGPMAGLIFISTDKIAFCSEEVIMCKSSVSIFEQGNDNHVLWVLFQKKKKKIAESMATH</sequence>
<accession>A0A498HN91</accession>
<dbReference type="EMBL" id="RDQH01000342">
    <property type="protein sequence ID" value="RXH71362.1"/>
    <property type="molecule type" value="Genomic_DNA"/>
</dbReference>
<comment type="caution">
    <text evidence="1">The sequence shown here is derived from an EMBL/GenBank/DDBJ whole genome shotgun (WGS) entry which is preliminary data.</text>
</comment>
<proteinExistence type="predicted"/>
<dbReference type="InterPro" id="IPR011993">
    <property type="entry name" value="PH-like_dom_sf"/>
</dbReference>
<gene>
    <name evidence="1" type="ORF">DVH24_018717</name>
</gene>
<dbReference type="Gene3D" id="2.30.29.30">
    <property type="entry name" value="Pleckstrin-homology domain (PH domain)/Phosphotyrosine-binding domain (PTB)"/>
    <property type="match status" value="1"/>
</dbReference>
<name>A0A498HN91_MALDO</name>
<evidence type="ECO:0000313" key="1">
    <source>
        <dbReference type="EMBL" id="RXH71362.1"/>
    </source>
</evidence>
<reference evidence="1 2" key="1">
    <citation type="submission" date="2018-10" db="EMBL/GenBank/DDBJ databases">
        <title>A high-quality apple genome assembly.</title>
        <authorList>
            <person name="Hu J."/>
        </authorList>
    </citation>
    <scope>NUCLEOTIDE SEQUENCE [LARGE SCALE GENOMIC DNA]</scope>
    <source>
        <strain evidence="2">cv. HFTH1</strain>
        <tissue evidence="1">Young leaf</tissue>
    </source>
</reference>
<evidence type="ECO:0000313" key="2">
    <source>
        <dbReference type="Proteomes" id="UP000290289"/>
    </source>
</evidence>
<organism evidence="1 2">
    <name type="scientific">Malus domestica</name>
    <name type="common">Apple</name>
    <name type="synonym">Pyrus malus</name>
    <dbReference type="NCBI Taxonomy" id="3750"/>
    <lineage>
        <taxon>Eukaryota</taxon>
        <taxon>Viridiplantae</taxon>
        <taxon>Streptophyta</taxon>
        <taxon>Embryophyta</taxon>
        <taxon>Tracheophyta</taxon>
        <taxon>Spermatophyta</taxon>
        <taxon>Magnoliopsida</taxon>
        <taxon>eudicotyledons</taxon>
        <taxon>Gunneridae</taxon>
        <taxon>Pentapetalae</taxon>
        <taxon>rosids</taxon>
        <taxon>fabids</taxon>
        <taxon>Rosales</taxon>
        <taxon>Rosaceae</taxon>
        <taxon>Amygdaloideae</taxon>
        <taxon>Maleae</taxon>
        <taxon>Malus</taxon>
    </lineage>
</organism>